<reference evidence="2 3" key="1">
    <citation type="submission" date="2022-01" db="EMBL/GenBank/DDBJ databases">
        <authorList>
            <person name="Xiong W."/>
            <person name="Schranz E."/>
        </authorList>
    </citation>
    <scope>NUCLEOTIDE SEQUENCE [LARGE SCALE GENOMIC DNA]</scope>
</reference>
<organism evidence="2 3">
    <name type="scientific">Lactuca virosa</name>
    <dbReference type="NCBI Taxonomy" id="75947"/>
    <lineage>
        <taxon>Eukaryota</taxon>
        <taxon>Viridiplantae</taxon>
        <taxon>Streptophyta</taxon>
        <taxon>Embryophyta</taxon>
        <taxon>Tracheophyta</taxon>
        <taxon>Spermatophyta</taxon>
        <taxon>Magnoliopsida</taxon>
        <taxon>eudicotyledons</taxon>
        <taxon>Gunneridae</taxon>
        <taxon>Pentapetalae</taxon>
        <taxon>asterids</taxon>
        <taxon>campanulids</taxon>
        <taxon>Asterales</taxon>
        <taxon>Asteraceae</taxon>
        <taxon>Cichorioideae</taxon>
        <taxon>Cichorieae</taxon>
        <taxon>Lactucinae</taxon>
        <taxon>Lactuca</taxon>
    </lineage>
</organism>
<evidence type="ECO:0000313" key="2">
    <source>
        <dbReference type="EMBL" id="CAH1439288.1"/>
    </source>
</evidence>
<evidence type="ECO:0000256" key="1">
    <source>
        <dbReference type="SAM" id="Coils"/>
    </source>
</evidence>
<dbReference type="AlphaFoldDB" id="A0AAU9NNE5"/>
<keyword evidence="3" id="KW-1185">Reference proteome</keyword>
<feature type="coiled-coil region" evidence="1">
    <location>
        <begin position="51"/>
        <end position="78"/>
    </location>
</feature>
<sequence length="105" mass="12272">MPYVTSLHHNWFFQDRCHIDENDSNGARPQEIQITLLQLQVVDSLTREEMNGNVRELRENLCREMDALNREVEDVRARQLDVSHMTDDLRNHFFPTAAFACKGNG</sequence>
<name>A0AAU9NNE5_9ASTR</name>
<dbReference type="EMBL" id="CAKMRJ010004657">
    <property type="protein sequence ID" value="CAH1439288.1"/>
    <property type="molecule type" value="Genomic_DNA"/>
</dbReference>
<proteinExistence type="predicted"/>
<evidence type="ECO:0000313" key="3">
    <source>
        <dbReference type="Proteomes" id="UP001157418"/>
    </source>
</evidence>
<keyword evidence="1" id="KW-0175">Coiled coil</keyword>
<dbReference type="Proteomes" id="UP001157418">
    <property type="component" value="Unassembled WGS sequence"/>
</dbReference>
<gene>
    <name evidence="2" type="ORF">LVIROSA_LOCUS25496</name>
</gene>
<comment type="caution">
    <text evidence="2">The sequence shown here is derived from an EMBL/GenBank/DDBJ whole genome shotgun (WGS) entry which is preliminary data.</text>
</comment>
<protein>
    <submittedName>
        <fullName evidence="2">Uncharacterized protein</fullName>
    </submittedName>
</protein>
<accession>A0AAU9NNE5</accession>